<protein>
    <submittedName>
        <fullName evidence="4">Acyltransferase</fullName>
    </submittedName>
</protein>
<feature type="transmembrane region" description="Helical" evidence="1">
    <location>
        <begin position="200"/>
        <end position="222"/>
    </location>
</feature>
<evidence type="ECO:0000313" key="5">
    <source>
        <dbReference type="Proteomes" id="UP000256829"/>
    </source>
</evidence>
<keyword evidence="1" id="KW-0472">Membrane</keyword>
<sequence>MPATDDTRQRYFPYIDGLRALAVLSVIAYHLDARLLPGGFTGVDVFFVISGFVVSASMAHLHRPRLVEYLAYFYSRRIRRIAPALVACLTLTGIASALFIPQAWLSDTSNAVGRWAFVGLSNFVLLRTDGDYFSPKVEFNPYTHTWSLGVEEQFYVLFPLLFFAWAFGARGRKWSMALFATGLIASLPYVIHIAEAKPALAFYMLTTRFWQLAAGVLLFQVLSQAKGEAGTTRIPALVATAGAFVSLALLAVSLATARAGHSPWPDSVPAVLGTLGLLGFLHRSDAGGPLRVLLENGGVRWIGRLSYSLYLWHWPVFVLMRWTVGLESLPTQIAALLVTFGLAAFSYYFVETPFRRAAVFRNAHKLAVIGVGVIAIFAFMGVYRKVGRMQPDLSLSVTAQHADDWYPMGRETRPVYPDCAASGHLETVAGADLRIYSKSSCTLPPAAGRMFVIGDSHAAAYMGLYARLAVDSGRDVYLYTRAGCSFASLQPSRDYKAPHCRQFGDAALADVQSRAKPGDVLFLAALRLPRYSDQWGGVAPQEVNLAMFGPEAIASRHEAEQVALDMLKPLAERGVAIVFEAPKPVFRSTPYRCADWFSRGNPACRDGLTMPRGELEALRKPVLDSLARMAAQLPGASVWDPFPILCPDATCVVEDNGRPLYFDADHISGYANRKLLPGFMAHLSATPSAGSGNARQE</sequence>
<keyword evidence="4" id="KW-0012">Acyltransferase</keyword>
<feature type="transmembrane region" description="Helical" evidence="1">
    <location>
        <begin position="12"/>
        <end position="31"/>
    </location>
</feature>
<dbReference type="PANTHER" id="PTHR23028">
    <property type="entry name" value="ACETYLTRANSFERASE"/>
    <property type="match status" value="1"/>
</dbReference>
<dbReference type="Pfam" id="PF01757">
    <property type="entry name" value="Acyl_transf_3"/>
    <property type="match status" value="1"/>
</dbReference>
<dbReference type="Pfam" id="PF19040">
    <property type="entry name" value="SGNH"/>
    <property type="match status" value="1"/>
</dbReference>
<dbReference type="RefSeq" id="WP_115840560.1">
    <property type="nucleotide sequence ID" value="NZ_CP183976.1"/>
</dbReference>
<gene>
    <name evidence="4" type="ORF">DX912_00785</name>
</gene>
<dbReference type="EMBL" id="QTJR01000001">
    <property type="protein sequence ID" value="RDY69341.1"/>
    <property type="molecule type" value="Genomic_DNA"/>
</dbReference>
<proteinExistence type="predicted"/>
<accession>A0A3D8VJM3</accession>
<dbReference type="InterPro" id="IPR050879">
    <property type="entry name" value="Acyltransferase_3"/>
</dbReference>
<feature type="transmembrane region" description="Helical" evidence="1">
    <location>
        <begin position="362"/>
        <end position="383"/>
    </location>
</feature>
<keyword evidence="5" id="KW-1185">Reference proteome</keyword>
<evidence type="ECO:0000259" key="2">
    <source>
        <dbReference type="Pfam" id="PF01757"/>
    </source>
</evidence>
<feature type="transmembrane region" description="Helical" evidence="1">
    <location>
        <begin position="43"/>
        <end position="61"/>
    </location>
</feature>
<dbReference type="PANTHER" id="PTHR23028:SF53">
    <property type="entry name" value="ACYL_TRANSF_3 DOMAIN-CONTAINING PROTEIN"/>
    <property type="match status" value="1"/>
</dbReference>
<dbReference type="InterPro" id="IPR043968">
    <property type="entry name" value="SGNH"/>
</dbReference>
<evidence type="ECO:0000256" key="1">
    <source>
        <dbReference type="SAM" id="Phobius"/>
    </source>
</evidence>
<dbReference type="Proteomes" id="UP000256829">
    <property type="component" value="Unassembled WGS sequence"/>
</dbReference>
<comment type="caution">
    <text evidence="4">The sequence shown here is derived from an EMBL/GenBank/DDBJ whole genome shotgun (WGS) entry which is preliminary data.</text>
</comment>
<name>A0A3D8VJM3_9GAMM</name>
<dbReference type="AlphaFoldDB" id="A0A3D8VJM3"/>
<reference evidence="4 5" key="1">
    <citation type="submission" date="2018-08" db="EMBL/GenBank/DDBJ databases">
        <title>Lysobacter soli KCTC 22011, whole genome shotgun sequence.</title>
        <authorList>
            <person name="Zhang X."/>
            <person name="Feng G."/>
            <person name="Zhu H."/>
        </authorList>
    </citation>
    <scope>NUCLEOTIDE SEQUENCE [LARGE SCALE GENOMIC DNA]</scope>
    <source>
        <strain evidence="4 5">KCTC 22011</strain>
    </source>
</reference>
<dbReference type="GO" id="GO:0016020">
    <property type="term" value="C:membrane"/>
    <property type="evidence" value="ECO:0007669"/>
    <property type="project" value="TreeGrafter"/>
</dbReference>
<dbReference type="GO" id="GO:0016747">
    <property type="term" value="F:acyltransferase activity, transferring groups other than amino-acyl groups"/>
    <property type="evidence" value="ECO:0007669"/>
    <property type="project" value="InterPro"/>
</dbReference>
<keyword evidence="4" id="KW-0808">Transferase</keyword>
<feature type="transmembrane region" description="Helical" evidence="1">
    <location>
        <begin position="153"/>
        <end position="169"/>
    </location>
</feature>
<evidence type="ECO:0000259" key="3">
    <source>
        <dbReference type="Pfam" id="PF19040"/>
    </source>
</evidence>
<feature type="transmembrane region" description="Helical" evidence="1">
    <location>
        <begin position="234"/>
        <end position="255"/>
    </location>
</feature>
<keyword evidence="1" id="KW-0812">Transmembrane</keyword>
<feature type="transmembrane region" description="Helical" evidence="1">
    <location>
        <begin position="81"/>
        <end position="100"/>
    </location>
</feature>
<feature type="transmembrane region" description="Helical" evidence="1">
    <location>
        <begin position="329"/>
        <end position="350"/>
    </location>
</feature>
<keyword evidence="1" id="KW-1133">Transmembrane helix</keyword>
<feature type="transmembrane region" description="Helical" evidence="1">
    <location>
        <begin position="176"/>
        <end position="194"/>
    </location>
</feature>
<feature type="domain" description="Acyltransferase 3" evidence="2">
    <location>
        <begin position="13"/>
        <end position="347"/>
    </location>
</feature>
<dbReference type="GO" id="GO:0009103">
    <property type="term" value="P:lipopolysaccharide biosynthetic process"/>
    <property type="evidence" value="ECO:0007669"/>
    <property type="project" value="TreeGrafter"/>
</dbReference>
<dbReference type="InterPro" id="IPR002656">
    <property type="entry name" value="Acyl_transf_3_dom"/>
</dbReference>
<evidence type="ECO:0000313" key="4">
    <source>
        <dbReference type="EMBL" id="RDY69341.1"/>
    </source>
</evidence>
<feature type="domain" description="SGNH" evidence="3">
    <location>
        <begin position="438"/>
        <end position="679"/>
    </location>
</feature>
<organism evidence="4 5">
    <name type="scientific">Lysobacter soli</name>
    <dbReference type="NCBI Taxonomy" id="453783"/>
    <lineage>
        <taxon>Bacteria</taxon>
        <taxon>Pseudomonadati</taxon>
        <taxon>Pseudomonadota</taxon>
        <taxon>Gammaproteobacteria</taxon>
        <taxon>Lysobacterales</taxon>
        <taxon>Lysobacteraceae</taxon>
        <taxon>Lysobacter</taxon>
    </lineage>
</organism>